<dbReference type="Gene3D" id="3.30.160.250">
    <property type="match status" value="1"/>
</dbReference>
<dbReference type="InterPro" id="IPR035069">
    <property type="entry name" value="TTHA1013/TTHA0281-like"/>
</dbReference>
<name>A0A0F9TKT8_9ZZZZ</name>
<dbReference type="InterPro" id="IPR031807">
    <property type="entry name" value="HicB-like"/>
</dbReference>
<feature type="domain" description="HicB-like antitoxin of toxin-antitoxin system" evidence="1">
    <location>
        <begin position="26"/>
        <end position="80"/>
    </location>
</feature>
<dbReference type="EMBL" id="LAZR01001610">
    <property type="protein sequence ID" value="KKN42018.1"/>
    <property type="molecule type" value="Genomic_DNA"/>
</dbReference>
<dbReference type="SUPFAM" id="SSF143100">
    <property type="entry name" value="TTHA1013/TTHA0281-like"/>
    <property type="match status" value="1"/>
</dbReference>
<accession>A0A0F9TKT8</accession>
<evidence type="ECO:0000259" key="1">
    <source>
        <dbReference type="Pfam" id="PF15919"/>
    </source>
</evidence>
<protein>
    <recommendedName>
        <fullName evidence="1">HicB-like antitoxin of toxin-antitoxin system domain-containing protein</fullName>
    </recommendedName>
</protein>
<evidence type="ECO:0000313" key="2">
    <source>
        <dbReference type="EMBL" id="KKN42018.1"/>
    </source>
</evidence>
<comment type="caution">
    <text evidence="2">The sequence shown here is derived from an EMBL/GenBank/DDBJ whole genome shotgun (WGS) entry which is preliminary data.</text>
</comment>
<dbReference type="Pfam" id="PF15919">
    <property type="entry name" value="HicB_lk_antitox"/>
    <property type="match status" value="1"/>
</dbReference>
<gene>
    <name evidence="2" type="ORF">LCGC14_0717390</name>
</gene>
<proteinExistence type="predicted"/>
<reference evidence="2" key="1">
    <citation type="journal article" date="2015" name="Nature">
        <title>Complex archaea that bridge the gap between prokaryotes and eukaryotes.</title>
        <authorList>
            <person name="Spang A."/>
            <person name="Saw J.H."/>
            <person name="Jorgensen S.L."/>
            <person name="Zaremba-Niedzwiedzka K."/>
            <person name="Martijn J."/>
            <person name="Lind A.E."/>
            <person name="van Eijk R."/>
            <person name="Schleper C."/>
            <person name="Guy L."/>
            <person name="Ettema T.J."/>
        </authorList>
    </citation>
    <scope>NUCLEOTIDE SEQUENCE</scope>
</reference>
<organism evidence="2">
    <name type="scientific">marine sediment metagenome</name>
    <dbReference type="NCBI Taxonomy" id="412755"/>
    <lineage>
        <taxon>unclassified sequences</taxon>
        <taxon>metagenomes</taxon>
        <taxon>ecological metagenomes</taxon>
    </lineage>
</organism>
<dbReference type="AlphaFoldDB" id="A0A0F9TKT8"/>
<sequence>MMANFKHADGTAFRPEAYTVTVTPLSEDDGGGFLATIPDLPGCMGDGETEMEAILDVRSAALCWIEGALADGEDIPTPSRRALQAAE</sequence>